<feature type="domain" description="SH3" evidence="6">
    <location>
        <begin position="316"/>
        <end position="375"/>
    </location>
</feature>
<feature type="coiled-coil region" evidence="4">
    <location>
        <begin position="77"/>
        <end position="111"/>
    </location>
</feature>
<dbReference type="GO" id="GO:0005737">
    <property type="term" value="C:cytoplasm"/>
    <property type="evidence" value="ECO:0007669"/>
    <property type="project" value="TreeGrafter"/>
</dbReference>
<evidence type="ECO:0000256" key="1">
    <source>
        <dbReference type="ARBA" id="ARBA00022443"/>
    </source>
</evidence>
<dbReference type="SMART" id="SM00326">
    <property type="entry name" value="SH3"/>
    <property type="match status" value="1"/>
</dbReference>
<dbReference type="OrthoDB" id="10255964at2759"/>
<comment type="caution">
    <text evidence="8">The sequence shown here is derived from an EMBL/GenBank/DDBJ whole genome shotgun (WGS) entry which is preliminary data.</text>
</comment>
<evidence type="ECO:0000256" key="4">
    <source>
        <dbReference type="SAM" id="Coils"/>
    </source>
</evidence>
<dbReference type="Gene3D" id="2.30.30.40">
    <property type="entry name" value="SH3 Domains"/>
    <property type="match status" value="1"/>
</dbReference>
<dbReference type="Proteomes" id="UP001152320">
    <property type="component" value="Chromosome 9"/>
</dbReference>
<dbReference type="PANTHER" id="PTHR23065:SF61">
    <property type="entry name" value="PROLINE-SERINE-THREONINE PHOSPHATASE-INTERACTING PROTEIN 2-LIKE"/>
    <property type="match status" value="1"/>
</dbReference>
<evidence type="ECO:0000259" key="7">
    <source>
        <dbReference type="PROSITE" id="PS51741"/>
    </source>
</evidence>
<accession>A0A9Q1BZU6</accession>
<dbReference type="InterPro" id="IPR027267">
    <property type="entry name" value="AH/BAR_dom_sf"/>
</dbReference>
<dbReference type="InterPro" id="IPR001452">
    <property type="entry name" value="SH3_domain"/>
</dbReference>
<dbReference type="PROSITE" id="PS51741">
    <property type="entry name" value="F_BAR"/>
    <property type="match status" value="1"/>
</dbReference>
<dbReference type="Gene3D" id="1.20.1270.60">
    <property type="entry name" value="Arfaptin homology (AH) domain/BAR domain"/>
    <property type="match status" value="1"/>
</dbReference>
<dbReference type="SUPFAM" id="SSF50044">
    <property type="entry name" value="SH3-domain"/>
    <property type="match status" value="1"/>
</dbReference>
<dbReference type="Pfam" id="PF07653">
    <property type="entry name" value="SH3_2"/>
    <property type="match status" value="1"/>
</dbReference>
<dbReference type="SUPFAM" id="SSF103657">
    <property type="entry name" value="BAR/IMD domain-like"/>
    <property type="match status" value="1"/>
</dbReference>
<feature type="region of interest" description="Disordered" evidence="5">
    <location>
        <begin position="253"/>
        <end position="315"/>
    </location>
</feature>
<dbReference type="GO" id="GO:0005884">
    <property type="term" value="C:actin filament"/>
    <property type="evidence" value="ECO:0007669"/>
    <property type="project" value="TreeGrafter"/>
</dbReference>
<reference evidence="8" key="1">
    <citation type="submission" date="2021-10" db="EMBL/GenBank/DDBJ databases">
        <title>Tropical sea cucumber genome reveals ecological adaptation and Cuvierian tubules defense mechanism.</title>
        <authorList>
            <person name="Chen T."/>
        </authorList>
    </citation>
    <scope>NUCLEOTIDE SEQUENCE</scope>
    <source>
        <strain evidence="8">Nanhai2018</strain>
        <tissue evidence="8">Muscle</tissue>
    </source>
</reference>
<feature type="domain" description="F-BAR" evidence="7">
    <location>
        <begin position="1"/>
        <end position="218"/>
    </location>
</feature>
<sequence length="378" mass="43683">MEITQDRDIVGTVGFEALVKRLKEGNNVCKEIEDFLKSRGLRESWDEFVKQTENEAQLHTRLGTHLATVAKKIEEFRMDQKQRRSKLEDNVKQLQNHKKECYQKVMTLKERYENKCKEADMIEDVYTREEPTLPPAKKTAVNEVYKKSVQTLEDSRTSWETSMTKFCHEAQTLEEERIHFLRNEMWVVTNHVSENCVSVDNVQEEVRKVLEKCLAEKDLNLFVQQKRTGNKRPEPVWYESYYQDERISRNHLLNGTSYNNVGSSTGHPNLHREPLPSVPTASPGRLPSEDNDIYASVPEDYQGNASSSAAHQHTQQTPLKAKVAFSYKAQGDDEISVEVGQIVSVLSSDDNNWWFVEYGNQQGNVPSRYLEPVKKILV</sequence>
<name>A0A9Q1BZU6_HOLLE</name>
<evidence type="ECO:0000256" key="3">
    <source>
        <dbReference type="PROSITE-ProRule" id="PRU01077"/>
    </source>
</evidence>
<gene>
    <name evidence="8" type="ORF">HOLleu_19775</name>
</gene>
<evidence type="ECO:0000256" key="5">
    <source>
        <dbReference type="SAM" id="MobiDB-lite"/>
    </source>
</evidence>
<proteinExistence type="predicted"/>
<dbReference type="PANTHER" id="PTHR23065">
    <property type="entry name" value="PROLINE-SERINE-THREONINE PHOSPHATASE INTERACTING PROTEIN 1"/>
    <property type="match status" value="1"/>
</dbReference>
<keyword evidence="3 4" id="KW-0175">Coiled coil</keyword>
<dbReference type="EMBL" id="JAIZAY010000009">
    <property type="protein sequence ID" value="KAJ8035942.1"/>
    <property type="molecule type" value="Genomic_DNA"/>
</dbReference>
<keyword evidence="9" id="KW-1185">Reference proteome</keyword>
<evidence type="ECO:0000313" key="8">
    <source>
        <dbReference type="EMBL" id="KAJ8035942.1"/>
    </source>
</evidence>
<evidence type="ECO:0000256" key="2">
    <source>
        <dbReference type="PROSITE-ProRule" id="PRU00192"/>
    </source>
</evidence>
<protein>
    <submittedName>
        <fullName evidence="8">Proline-serine-threonine phosphatase-interacting protein 1</fullName>
    </submittedName>
</protein>
<evidence type="ECO:0000259" key="6">
    <source>
        <dbReference type="PROSITE" id="PS50002"/>
    </source>
</evidence>
<dbReference type="PROSITE" id="PS50002">
    <property type="entry name" value="SH3"/>
    <property type="match status" value="1"/>
</dbReference>
<dbReference type="GO" id="GO:0051015">
    <property type="term" value="F:actin filament binding"/>
    <property type="evidence" value="ECO:0007669"/>
    <property type="project" value="TreeGrafter"/>
</dbReference>
<feature type="compositionally biased region" description="Polar residues" evidence="5">
    <location>
        <begin position="303"/>
        <end position="315"/>
    </location>
</feature>
<dbReference type="GO" id="GO:0030041">
    <property type="term" value="P:actin filament polymerization"/>
    <property type="evidence" value="ECO:0007669"/>
    <property type="project" value="TreeGrafter"/>
</dbReference>
<dbReference type="InterPro" id="IPR036028">
    <property type="entry name" value="SH3-like_dom_sf"/>
</dbReference>
<evidence type="ECO:0000313" key="9">
    <source>
        <dbReference type="Proteomes" id="UP001152320"/>
    </source>
</evidence>
<dbReference type="CDD" id="cd11856">
    <property type="entry name" value="SH3_p47phox_like"/>
    <property type="match status" value="1"/>
</dbReference>
<organism evidence="8 9">
    <name type="scientific">Holothuria leucospilota</name>
    <name type="common">Black long sea cucumber</name>
    <name type="synonym">Mertensiothuria leucospilota</name>
    <dbReference type="NCBI Taxonomy" id="206669"/>
    <lineage>
        <taxon>Eukaryota</taxon>
        <taxon>Metazoa</taxon>
        <taxon>Echinodermata</taxon>
        <taxon>Eleutherozoa</taxon>
        <taxon>Echinozoa</taxon>
        <taxon>Holothuroidea</taxon>
        <taxon>Aspidochirotacea</taxon>
        <taxon>Aspidochirotida</taxon>
        <taxon>Holothuriidae</taxon>
        <taxon>Holothuria</taxon>
    </lineage>
</organism>
<dbReference type="InterPro" id="IPR031160">
    <property type="entry name" value="F_BAR_dom"/>
</dbReference>
<feature type="compositionally biased region" description="Polar residues" evidence="5">
    <location>
        <begin position="253"/>
        <end position="267"/>
    </location>
</feature>
<keyword evidence="1 2" id="KW-0728">SH3 domain</keyword>
<dbReference type="AlphaFoldDB" id="A0A9Q1BZU6"/>
<dbReference type="GO" id="GO:0005886">
    <property type="term" value="C:plasma membrane"/>
    <property type="evidence" value="ECO:0007669"/>
    <property type="project" value="TreeGrafter"/>
</dbReference>